<reference evidence="7 8" key="1">
    <citation type="submission" date="2014-02" db="EMBL/GenBank/DDBJ databases">
        <title>Draft genome sequence of Lysinibacillus sinduriensis JCM 15800.</title>
        <authorList>
            <person name="Zhang F."/>
            <person name="Wang G."/>
            <person name="Zhang L."/>
        </authorList>
    </citation>
    <scope>NUCLEOTIDE SEQUENCE [LARGE SCALE GENOMIC DNA]</scope>
    <source>
        <strain evidence="7 8">JCM 15800</strain>
    </source>
</reference>
<dbReference type="STRING" id="1384057.CD33_17210"/>
<dbReference type="PANTHER" id="PTHR30249">
    <property type="entry name" value="PUTATIVE SEROTONIN TRANSPORTER"/>
    <property type="match status" value="1"/>
</dbReference>
<name>A0A0A3HMZ2_9BACL</name>
<protein>
    <recommendedName>
        <fullName evidence="9">LrgB</fullName>
    </recommendedName>
</protein>
<dbReference type="AlphaFoldDB" id="A0A0A3HMZ2"/>
<feature type="transmembrane region" description="Helical" evidence="6">
    <location>
        <begin position="144"/>
        <end position="167"/>
    </location>
</feature>
<keyword evidence="2" id="KW-1003">Cell membrane</keyword>
<evidence type="ECO:0000256" key="1">
    <source>
        <dbReference type="ARBA" id="ARBA00004651"/>
    </source>
</evidence>
<feature type="transmembrane region" description="Helical" evidence="6">
    <location>
        <begin position="62"/>
        <end position="79"/>
    </location>
</feature>
<keyword evidence="8" id="KW-1185">Reference proteome</keyword>
<keyword evidence="5 6" id="KW-0472">Membrane</keyword>
<evidence type="ECO:0008006" key="9">
    <source>
        <dbReference type="Google" id="ProtNLM"/>
    </source>
</evidence>
<evidence type="ECO:0000256" key="4">
    <source>
        <dbReference type="ARBA" id="ARBA00022989"/>
    </source>
</evidence>
<sequence>MGHLKAIIFIASTIVIFAIMYKIHKKFPNPLLLPILTTTIVIIAALLVLQIPFSDYMEGGKYIQHLLGPAVVALAYPLYNQRKLIVKFKYTILSGILIAMISGLISVYAMLRLMKMDTALILTSLPKSLTTPVAMQVSESIGGIAPLTAVFVMIAGFTGAIFGPAIFKYSKVTSSIGRGVSMGSASHGVGVTKLGDYGEEDLSVGSLSMGLSAVLGAIICPIFVFLFI</sequence>
<dbReference type="PANTHER" id="PTHR30249:SF17">
    <property type="entry name" value="HOLIN-LIKE PROTEIN CIDB"/>
    <property type="match status" value="1"/>
</dbReference>
<accession>A0A0A3HMZ2</accession>
<comment type="caution">
    <text evidence="7">The sequence shown here is derived from an EMBL/GenBank/DDBJ whole genome shotgun (WGS) entry which is preliminary data.</text>
</comment>
<evidence type="ECO:0000313" key="7">
    <source>
        <dbReference type="EMBL" id="KGR73754.1"/>
    </source>
</evidence>
<evidence type="ECO:0000313" key="8">
    <source>
        <dbReference type="Proteomes" id="UP000030408"/>
    </source>
</evidence>
<dbReference type="InterPro" id="IPR007300">
    <property type="entry name" value="CidB/LrgB"/>
</dbReference>
<dbReference type="OrthoDB" id="9811701at2"/>
<evidence type="ECO:0000256" key="6">
    <source>
        <dbReference type="SAM" id="Phobius"/>
    </source>
</evidence>
<gene>
    <name evidence="7" type="ORF">CD33_17210</name>
</gene>
<dbReference type="eggNOG" id="COG1346">
    <property type="taxonomic scope" value="Bacteria"/>
</dbReference>
<keyword evidence="3 6" id="KW-0812">Transmembrane</keyword>
<dbReference type="EMBL" id="JPVO01000055">
    <property type="protein sequence ID" value="KGR73754.1"/>
    <property type="molecule type" value="Genomic_DNA"/>
</dbReference>
<evidence type="ECO:0000256" key="2">
    <source>
        <dbReference type="ARBA" id="ARBA00022475"/>
    </source>
</evidence>
<keyword evidence="4 6" id="KW-1133">Transmembrane helix</keyword>
<evidence type="ECO:0000256" key="3">
    <source>
        <dbReference type="ARBA" id="ARBA00022692"/>
    </source>
</evidence>
<feature type="transmembrane region" description="Helical" evidence="6">
    <location>
        <begin position="207"/>
        <end position="227"/>
    </location>
</feature>
<dbReference type="Proteomes" id="UP000030408">
    <property type="component" value="Unassembled WGS sequence"/>
</dbReference>
<dbReference type="Pfam" id="PF04172">
    <property type="entry name" value="LrgB"/>
    <property type="match status" value="1"/>
</dbReference>
<dbReference type="GO" id="GO:0005886">
    <property type="term" value="C:plasma membrane"/>
    <property type="evidence" value="ECO:0007669"/>
    <property type="project" value="UniProtKB-SubCell"/>
</dbReference>
<organism evidence="7 8">
    <name type="scientific">Ureibacillus sinduriensis BLB-1 = JCM 15800</name>
    <dbReference type="NCBI Taxonomy" id="1384057"/>
    <lineage>
        <taxon>Bacteria</taxon>
        <taxon>Bacillati</taxon>
        <taxon>Bacillota</taxon>
        <taxon>Bacilli</taxon>
        <taxon>Bacillales</taxon>
        <taxon>Caryophanaceae</taxon>
        <taxon>Ureibacillus</taxon>
    </lineage>
</organism>
<feature type="transmembrane region" description="Helical" evidence="6">
    <location>
        <begin position="31"/>
        <end position="50"/>
    </location>
</feature>
<evidence type="ECO:0000256" key="5">
    <source>
        <dbReference type="ARBA" id="ARBA00023136"/>
    </source>
</evidence>
<comment type="subcellular location">
    <subcellularLocation>
        <location evidence="1">Cell membrane</location>
        <topology evidence="1">Multi-pass membrane protein</topology>
    </subcellularLocation>
</comment>
<dbReference type="RefSeq" id="WP_036202612.1">
    <property type="nucleotide sequence ID" value="NZ_AVCY01000001.1"/>
</dbReference>
<feature type="transmembrane region" description="Helical" evidence="6">
    <location>
        <begin position="6"/>
        <end position="24"/>
    </location>
</feature>
<proteinExistence type="predicted"/>
<feature type="transmembrane region" description="Helical" evidence="6">
    <location>
        <begin position="91"/>
        <end position="111"/>
    </location>
</feature>